<dbReference type="SUPFAM" id="SSF103473">
    <property type="entry name" value="MFS general substrate transporter"/>
    <property type="match status" value="1"/>
</dbReference>
<feature type="transmembrane region" description="Helical" evidence="7">
    <location>
        <begin position="119"/>
        <end position="137"/>
    </location>
</feature>
<feature type="transmembrane region" description="Helical" evidence="7">
    <location>
        <begin position="88"/>
        <end position="107"/>
    </location>
</feature>
<evidence type="ECO:0000256" key="6">
    <source>
        <dbReference type="SAM" id="MobiDB-lite"/>
    </source>
</evidence>
<feature type="transmembrane region" description="Helical" evidence="7">
    <location>
        <begin position="517"/>
        <end position="536"/>
    </location>
</feature>
<feature type="transmembrane region" description="Helical" evidence="7">
    <location>
        <begin position="177"/>
        <end position="198"/>
    </location>
</feature>
<dbReference type="InterPro" id="IPR036259">
    <property type="entry name" value="MFS_trans_sf"/>
</dbReference>
<dbReference type="InterPro" id="IPR044770">
    <property type="entry name" value="MFS_spinster-like"/>
</dbReference>
<keyword evidence="4 7" id="KW-1133">Transmembrane helix</keyword>
<dbReference type="AlphaFoldDB" id="A0A381PXB4"/>
<evidence type="ECO:0000256" key="1">
    <source>
        <dbReference type="ARBA" id="ARBA00004141"/>
    </source>
</evidence>
<feature type="transmembrane region" description="Helical" evidence="7">
    <location>
        <begin position="417"/>
        <end position="436"/>
    </location>
</feature>
<dbReference type="GO" id="GO:0022857">
    <property type="term" value="F:transmembrane transporter activity"/>
    <property type="evidence" value="ECO:0007669"/>
    <property type="project" value="InterPro"/>
</dbReference>
<gene>
    <name evidence="9" type="ORF">METZ01_LOCUS24529</name>
</gene>
<dbReference type="Pfam" id="PF07690">
    <property type="entry name" value="MFS_1"/>
    <property type="match status" value="1"/>
</dbReference>
<keyword evidence="3 7" id="KW-0812">Transmembrane</keyword>
<dbReference type="Gene3D" id="1.20.1250.20">
    <property type="entry name" value="MFS general substrate transporter like domains"/>
    <property type="match status" value="2"/>
</dbReference>
<feature type="transmembrane region" description="Helical" evidence="7">
    <location>
        <begin position="480"/>
        <end position="497"/>
    </location>
</feature>
<protein>
    <recommendedName>
        <fullName evidence="8">Major facilitator superfamily (MFS) profile domain-containing protein</fullName>
    </recommendedName>
</protein>
<dbReference type="PROSITE" id="PS50850">
    <property type="entry name" value="MFS"/>
    <property type="match status" value="1"/>
</dbReference>
<feature type="transmembrane region" description="Helical" evidence="7">
    <location>
        <begin position="218"/>
        <end position="236"/>
    </location>
</feature>
<feature type="transmembrane region" description="Helical" evidence="7">
    <location>
        <begin position="143"/>
        <end position="165"/>
    </location>
</feature>
<dbReference type="PANTHER" id="PTHR23505">
    <property type="entry name" value="SPINSTER"/>
    <property type="match status" value="1"/>
</dbReference>
<feature type="region of interest" description="Disordered" evidence="6">
    <location>
        <begin position="545"/>
        <end position="564"/>
    </location>
</feature>
<feature type="transmembrane region" description="Helical" evidence="7">
    <location>
        <begin position="347"/>
        <end position="372"/>
    </location>
</feature>
<evidence type="ECO:0000256" key="2">
    <source>
        <dbReference type="ARBA" id="ARBA00022448"/>
    </source>
</evidence>
<dbReference type="EMBL" id="UINC01001129">
    <property type="protein sequence ID" value="SUZ71675.1"/>
    <property type="molecule type" value="Genomic_DNA"/>
</dbReference>
<evidence type="ECO:0000259" key="8">
    <source>
        <dbReference type="PROSITE" id="PS50850"/>
    </source>
</evidence>
<dbReference type="CDD" id="cd17328">
    <property type="entry name" value="MFS_spinster_like"/>
    <property type="match status" value="1"/>
</dbReference>
<feature type="domain" description="Major facilitator superfamily (MFS) profile" evidence="8">
    <location>
        <begin position="52"/>
        <end position="537"/>
    </location>
</feature>
<feature type="transmembrane region" description="Helical" evidence="7">
    <location>
        <begin position="384"/>
        <end position="405"/>
    </location>
</feature>
<keyword evidence="2" id="KW-0813">Transport</keyword>
<feature type="transmembrane region" description="Helical" evidence="7">
    <location>
        <begin position="285"/>
        <end position="303"/>
    </location>
</feature>
<feature type="transmembrane region" description="Helical" evidence="7">
    <location>
        <begin position="309"/>
        <end position="326"/>
    </location>
</feature>
<comment type="subcellular location">
    <subcellularLocation>
        <location evidence="1">Membrane</location>
        <topology evidence="1">Multi-pass membrane protein</topology>
    </subcellularLocation>
</comment>
<accession>A0A381PXB4</accession>
<dbReference type="InterPro" id="IPR020846">
    <property type="entry name" value="MFS_dom"/>
</dbReference>
<keyword evidence="5 7" id="KW-0472">Membrane</keyword>
<reference evidence="9" key="1">
    <citation type="submission" date="2018-05" db="EMBL/GenBank/DDBJ databases">
        <authorList>
            <person name="Lanie J.A."/>
            <person name="Ng W.-L."/>
            <person name="Kazmierczak K.M."/>
            <person name="Andrzejewski T.M."/>
            <person name="Davidsen T.M."/>
            <person name="Wayne K.J."/>
            <person name="Tettelin H."/>
            <person name="Glass J.I."/>
            <person name="Rusch D."/>
            <person name="Podicherti R."/>
            <person name="Tsui H.-C.T."/>
            <person name="Winkler M.E."/>
        </authorList>
    </citation>
    <scope>NUCLEOTIDE SEQUENCE</scope>
</reference>
<dbReference type="InterPro" id="IPR011701">
    <property type="entry name" value="MFS"/>
</dbReference>
<evidence type="ECO:0000256" key="5">
    <source>
        <dbReference type="ARBA" id="ARBA00023136"/>
    </source>
</evidence>
<sequence length="564" mass="60579">MDNPMQRHMVVRCSRWLDDTNGGKGMSGDAAPNGTREDGRRQKIGGLYSHYVLAVLVLVYVFNFIDRQILSILAEDIKADLGVTDAQIGFLYGTVFAVFYAVFGIPLARFADVWVRRSLISAGLFFWSAMTALSGTARSFSVLALYRIGVGIGEASASPAAYSMLSDYYAPKRRATVIAIYSSGVYIGAGIGLVLGGWILDQWTAMYPVNPPLGLKGWHVAFMVVGLPGLFMAAWVRTLREPIRGLSEGLVTKPHPEPLHVLRTEMAAVIPPFNIVAIIRTGASLRFNLITLSGIALGSALLISLTGSVAQWVATGIGVYVTVSWAQSLKSRDPATFAMIFGSKAMIYTMLAFPTIAFVGYGVGFWTAPLLMRAHGATATEVGIWLGLGAAAGGFLGVTIGGIAADWLKTKFPSGRLVLGYVAIVGTVPAVLVLIYTESLYFAFWINFVATLVGACWPGVPPSTANDLVMPRMRAVAGAYYILVNTFIGLALGPYVIGQISDVFMANGFESAEALRNAMACSMLIFVVSIFCLIQAQRHLPRDESSRLDRARAMGESLDESGSN</sequence>
<proteinExistence type="predicted"/>
<dbReference type="PANTHER" id="PTHR23505:SF79">
    <property type="entry name" value="PROTEIN SPINSTER"/>
    <property type="match status" value="1"/>
</dbReference>
<evidence type="ECO:0000313" key="9">
    <source>
        <dbReference type="EMBL" id="SUZ71675.1"/>
    </source>
</evidence>
<feature type="transmembrane region" description="Helical" evidence="7">
    <location>
        <begin position="46"/>
        <end position="65"/>
    </location>
</feature>
<name>A0A381PXB4_9ZZZZ</name>
<evidence type="ECO:0000256" key="3">
    <source>
        <dbReference type="ARBA" id="ARBA00022692"/>
    </source>
</evidence>
<evidence type="ECO:0000256" key="7">
    <source>
        <dbReference type="SAM" id="Phobius"/>
    </source>
</evidence>
<evidence type="ECO:0000256" key="4">
    <source>
        <dbReference type="ARBA" id="ARBA00022989"/>
    </source>
</evidence>
<feature type="transmembrane region" description="Helical" evidence="7">
    <location>
        <begin position="442"/>
        <end position="460"/>
    </location>
</feature>
<organism evidence="9">
    <name type="scientific">marine metagenome</name>
    <dbReference type="NCBI Taxonomy" id="408172"/>
    <lineage>
        <taxon>unclassified sequences</taxon>
        <taxon>metagenomes</taxon>
        <taxon>ecological metagenomes</taxon>
    </lineage>
</organism>
<dbReference type="GO" id="GO:0016020">
    <property type="term" value="C:membrane"/>
    <property type="evidence" value="ECO:0007669"/>
    <property type="project" value="UniProtKB-SubCell"/>
</dbReference>